<dbReference type="InterPro" id="IPR032503">
    <property type="entry name" value="FAO_M"/>
</dbReference>
<name>A0A979FX23_HYAAZ</name>
<dbReference type="PANTHER" id="PTHR13847">
    <property type="entry name" value="SARCOSINE DEHYDROGENASE-RELATED"/>
    <property type="match status" value="1"/>
</dbReference>
<keyword evidence="6" id="KW-1185">Reference proteome</keyword>
<dbReference type="Pfam" id="PF16350">
    <property type="entry name" value="FAO_M"/>
    <property type="match status" value="1"/>
</dbReference>
<accession>A0A979FX23</accession>
<evidence type="ECO:0000313" key="7">
    <source>
        <dbReference type="RefSeq" id="XP_047741158.1"/>
    </source>
</evidence>
<evidence type="ECO:0000259" key="5">
    <source>
        <dbReference type="Pfam" id="PF16350"/>
    </source>
</evidence>
<evidence type="ECO:0000313" key="6">
    <source>
        <dbReference type="Proteomes" id="UP000694843"/>
    </source>
</evidence>
<dbReference type="AlphaFoldDB" id="A0A979FX23"/>
<dbReference type="Pfam" id="PF08669">
    <property type="entry name" value="GCV_T_C"/>
    <property type="match status" value="1"/>
</dbReference>
<dbReference type="InterPro" id="IPR027266">
    <property type="entry name" value="TrmE/GcvT-like"/>
</dbReference>
<dbReference type="Gene3D" id="3.50.50.60">
    <property type="entry name" value="FAD/NAD(P)-binding domain"/>
    <property type="match status" value="1"/>
</dbReference>
<dbReference type="Gene3D" id="2.40.30.110">
    <property type="entry name" value="Aminomethyltransferase beta-barrel domains"/>
    <property type="match status" value="1"/>
</dbReference>
<dbReference type="OrthoDB" id="429143at2759"/>
<dbReference type="Gene3D" id="3.30.70.1400">
    <property type="entry name" value="Aminomethyltransferase beta-barrel domains"/>
    <property type="match status" value="1"/>
</dbReference>
<dbReference type="SUPFAM" id="SSF103025">
    <property type="entry name" value="Folate-binding domain"/>
    <property type="match status" value="1"/>
</dbReference>
<keyword evidence="7" id="KW-0670">Pyruvate</keyword>
<dbReference type="InterPro" id="IPR013977">
    <property type="entry name" value="GcvT_C"/>
</dbReference>
<dbReference type="SUPFAM" id="SSF54373">
    <property type="entry name" value="FAD-linked reductases, C-terminal domain"/>
    <property type="match status" value="1"/>
</dbReference>
<feature type="domain" description="FAD dependent oxidoreductase" evidence="2">
    <location>
        <begin position="66"/>
        <end position="424"/>
    </location>
</feature>
<evidence type="ECO:0000259" key="4">
    <source>
        <dbReference type="Pfam" id="PF08669"/>
    </source>
</evidence>
<organism evidence="6 7">
    <name type="scientific">Hyalella azteca</name>
    <name type="common">Amphipod</name>
    <dbReference type="NCBI Taxonomy" id="294128"/>
    <lineage>
        <taxon>Eukaryota</taxon>
        <taxon>Metazoa</taxon>
        <taxon>Ecdysozoa</taxon>
        <taxon>Arthropoda</taxon>
        <taxon>Crustacea</taxon>
        <taxon>Multicrustacea</taxon>
        <taxon>Malacostraca</taxon>
        <taxon>Eumalacostraca</taxon>
        <taxon>Peracarida</taxon>
        <taxon>Amphipoda</taxon>
        <taxon>Senticaudata</taxon>
        <taxon>Talitrida</taxon>
        <taxon>Talitroidea</taxon>
        <taxon>Hyalellidae</taxon>
        <taxon>Hyalella</taxon>
    </lineage>
</organism>
<dbReference type="Gene3D" id="3.30.1360.120">
    <property type="entry name" value="Probable tRNA modification gtpase trme, domain 1"/>
    <property type="match status" value="1"/>
</dbReference>
<dbReference type="OMA" id="PFNVQRF"/>
<feature type="domain" description="GCVT N-terminal" evidence="3">
    <location>
        <begin position="598"/>
        <end position="754"/>
    </location>
</feature>
<dbReference type="RefSeq" id="XP_047741158.1">
    <property type="nucleotide sequence ID" value="XM_047885202.1"/>
</dbReference>
<dbReference type="Pfam" id="PF01571">
    <property type="entry name" value="GCV_T"/>
    <property type="match status" value="1"/>
</dbReference>
<dbReference type="SUPFAM" id="SSF101790">
    <property type="entry name" value="Aminomethyltransferase beta-barrel domain"/>
    <property type="match status" value="1"/>
</dbReference>
<sequence>MHRSRIYSSGVLTNAFNWASKEWLVKSSTVWMQHKRCQARTTSSDHYADKNYIPDMPSSLPSQAQVVVCGAGILGNSIAYHLTREGWRDILVLEKNLIGSGTSQEGSGMLGLFKDTMQRRVITHSIDLIKQLQQDGHDVGFVQCGSLNLARTRDRALALKRRLAAIKPYNIPVEWMDRHDIKVRHPLLETGDLEGAVWCGGDAVVNPHAVCLALAAVAKQQGATFVEGVTVTQVLSEATASCVTPRVRQVNTSHGNVICEYFVNAAGMWAREVGEKTVPRVRVPAFPAEHFYLHTRPMSEATSLPLVRDYDAHTFVVSRGGRFIIGGFEPHAKPAFGRGIPPDWQQLLLADQEHFKPIREAAEHRLPLLQGTEYEKLINAPDTFTPDGLWIMGETSEVDNYFVCCGMNGNSVQGGGIGRAVAEWLVNGSGGASAAMEVMNAFDVKRFVDLHNNRRYLEERTREVVGRHYAIEFPAGQSEFALARRLRCSPIYSEQEALGAVFGARMGFERPLYFDPHHKRGDPPAQMPAGTFRKPAFLDAVREEYIACRECVGLIDLSSFTKIDITSVGDHSEADLDSPQRVVGSGMSHHQEWEEKSSGDEVVGYLQKLCSNDVDVPVGGVVHTGMQNEHGGYENDCLLIRRAANRYLMLAPTIQQTRVMDWLVRQVSPGTNVAVSDITSMFTVLSVVGPKSRDLLTLLSNADLNFFGLMAKEIHLGYASDVLILSFTHMGEPGYTLIIPSEYTLHIYNQILKKDYFVGKFALLRQAHQGVKKRLVHLTLTSHFDPDVDVWPWGGEPIYRDNVHVGHVTSTAFGFTLNKMVCVGFVRHAGGDFVSPDYVTAPDVRYEIDIAGRRFPVHASLQPPKIPIARMDGIATYRPRVRGIVK</sequence>
<comment type="similarity">
    <text evidence="1">Belongs to the GcvT family.</text>
</comment>
<evidence type="ECO:0000256" key="1">
    <source>
        <dbReference type="ARBA" id="ARBA00008609"/>
    </source>
</evidence>
<dbReference type="Gene3D" id="3.30.9.10">
    <property type="entry name" value="D-Amino Acid Oxidase, subunit A, domain 2"/>
    <property type="match status" value="1"/>
</dbReference>
<dbReference type="Proteomes" id="UP000694843">
    <property type="component" value="Unplaced"/>
</dbReference>
<proteinExistence type="inferred from homology"/>
<dbReference type="Pfam" id="PF01266">
    <property type="entry name" value="DAO"/>
    <property type="match status" value="1"/>
</dbReference>
<feature type="domain" description="FAD dependent oxidoreductase central" evidence="5">
    <location>
        <begin position="439"/>
        <end position="489"/>
    </location>
</feature>
<dbReference type="GO" id="GO:0005759">
    <property type="term" value="C:mitochondrial matrix"/>
    <property type="evidence" value="ECO:0007669"/>
    <property type="project" value="TreeGrafter"/>
</dbReference>
<dbReference type="InterPro" id="IPR029043">
    <property type="entry name" value="GcvT/YgfZ_C"/>
</dbReference>
<dbReference type="GeneID" id="108668364"/>
<gene>
    <name evidence="7" type="primary">LOC108668364</name>
</gene>
<evidence type="ECO:0000259" key="3">
    <source>
        <dbReference type="Pfam" id="PF01571"/>
    </source>
</evidence>
<reference evidence="7" key="1">
    <citation type="submission" date="2025-08" db="UniProtKB">
        <authorList>
            <consortium name="RefSeq"/>
        </authorList>
    </citation>
    <scope>IDENTIFICATION</scope>
    <source>
        <tissue evidence="7">Whole organism</tissue>
    </source>
</reference>
<dbReference type="KEGG" id="hazt:108668364"/>
<dbReference type="PANTHER" id="PTHR13847:SF193">
    <property type="entry name" value="PYRUVATE DEHYDROGENASE PHOSPHATASE REGULATORY SUBUNIT, MITOCHONDRIAL"/>
    <property type="match status" value="1"/>
</dbReference>
<dbReference type="InterPro" id="IPR006076">
    <property type="entry name" value="FAD-dep_OxRdtase"/>
</dbReference>
<protein>
    <submittedName>
        <fullName evidence="7">Pyruvate dehydrogenase phosphatase regulatory subunit, mitochondrial</fullName>
    </submittedName>
</protein>
<dbReference type="InterPro" id="IPR036188">
    <property type="entry name" value="FAD/NAD-bd_sf"/>
</dbReference>
<dbReference type="InterPro" id="IPR006222">
    <property type="entry name" value="GCVT_N"/>
</dbReference>
<dbReference type="FunFam" id="3.30.70.1400:FF:000003">
    <property type="entry name" value="Pyruvate dehydrogenase phosphatase regulatory subunit"/>
    <property type="match status" value="1"/>
</dbReference>
<dbReference type="SUPFAM" id="SSF51905">
    <property type="entry name" value="FAD/NAD(P)-binding domain"/>
    <property type="match status" value="1"/>
</dbReference>
<evidence type="ECO:0000259" key="2">
    <source>
        <dbReference type="Pfam" id="PF01266"/>
    </source>
</evidence>
<feature type="domain" description="Aminomethyltransferase C-terminal" evidence="4">
    <location>
        <begin position="773"/>
        <end position="863"/>
    </location>
</feature>